<dbReference type="Proteomes" id="UP000255193">
    <property type="component" value="Unassembled WGS sequence"/>
</dbReference>
<protein>
    <submittedName>
        <fullName evidence="1">Phage tail protein E</fullName>
    </submittedName>
</protein>
<evidence type="ECO:0000313" key="2">
    <source>
        <dbReference type="Proteomes" id="UP000255193"/>
    </source>
</evidence>
<dbReference type="InterPro" id="IPR019289">
    <property type="entry name" value="Phage_tail_E/E"/>
</dbReference>
<dbReference type="RefSeq" id="WP_067056317.1">
    <property type="nucleotide sequence ID" value="NZ_MXAO01000048.1"/>
</dbReference>
<reference evidence="1 2" key="1">
    <citation type="submission" date="2018-06" db="EMBL/GenBank/DDBJ databases">
        <authorList>
            <consortium name="Pathogen Informatics"/>
            <person name="Doyle S."/>
        </authorList>
    </citation>
    <scope>NUCLEOTIDE SEQUENCE [LARGE SCALE GENOMIC DNA]</scope>
    <source>
        <strain evidence="1 2">NCTC11091</strain>
    </source>
</reference>
<name>A0A378Q4F7_9GAMM</name>
<gene>
    <name evidence="1" type="ORF">NCTC11091_00853</name>
</gene>
<organism evidence="1 2">
    <name type="scientific">Faucicola atlantae</name>
    <dbReference type="NCBI Taxonomy" id="34059"/>
    <lineage>
        <taxon>Bacteria</taxon>
        <taxon>Pseudomonadati</taxon>
        <taxon>Pseudomonadota</taxon>
        <taxon>Gammaproteobacteria</taxon>
        <taxon>Moraxellales</taxon>
        <taxon>Moraxellaceae</taxon>
        <taxon>Faucicola</taxon>
    </lineage>
</organism>
<dbReference type="Pfam" id="PF10109">
    <property type="entry name" value="Phage_TAC_7"/>
    <property type="match status" value="1"/>
</dbReference>
<dbReference type="AlphaFoldDB" id="A0A378Q4F7"/>
<sequence>MLDLQHPDSDSVTLDNPITRGDTSIDTITIRKPKTGDLRGLSLAEVMQIDVNAMIKLIPRVSSPALTERDVADLDLSDMTKLCTAVVNFFASPSDRSPTASMISSPI</sequence>
<dbReference type="EMBL" id="UGQA01000001">
    <property type="protein sequence ID" value="STY95068.1"/>
    <property type="molecule type" value="Genomic_DNA"/>
</dbReference>
<evidence type="ECO:0000313" key="1">
    <source>
        <dbReference type="EMBL" id="STY95068.1"/>
    </source>
</evidence>
<accession>A0A378Q4F7</accession>
<proteinExistence type="predicted"/>